<feature type="domain" description="CBS" evidence="1">
    <location>
        <begin position="22"/>
        <end position="74"/>
    </location>
</feature>
<sequence length="78" mass="9012">MIDESGLLLAAVDDETRLRQPVRDVMSTRRHTMGVRTLVRELLPLLDKGFVSIVMDGEEFIGLITRIDLLNHLRRKLR</sequence>
<dbReference type="RefSeq" id="WP_043403732.1">
    <property type="nucleotide sequence ID" value="NZ_JPMI01000231.1"/>
</dbReference>
<name>A0A084SN34_9BACT</name>
<dbReference type="Proteomes" id="UP000028547">
    <property type="component" value="Unassembled WGS sequence"/>
</dbReference>
<gene>
    <name evidence="2" type="ORF">Q664_31960</name>
</gene>
<organism evidence="2 3">
    <name type="scientific">Archangium violaceum Cb vi76</name>
    <dbReference type="NCBI Taxonomy" id="1406225"/>
    <lineage>
        <taxon>Bacteria</taxon>
        <taxon>Pseudomonadati</taxon>
        <taxon>Myxococcota</taxon>
        <taxon>Myxococcia</taxon>
        <taxon>Myxococcales</taxon>
        <taxon>Cystobacterineae</taxon>
        <taxon>Archangiaceae</taxon>
        <taxon>Archangium</taxon>
    </lineage>
</organism>
<dbReference type="InterPro" id="IPR046342">
    <property type="entry name" value="CBS_dom_sf"/>
</dbReference>
<dbReference type="SUPFAM" id="SSF54631">
    <property type="entry name" value="CBS-domain pair"/>
    <property type="match status" value="1"/>
</dbReference>
<dbReference type="Pfam" id="PF00571">
    <property type="entry name" value="CBS"/>
    <property type="match status" value="1"/>
</dbReference>
<evidence type="ECO:0000313" key="2">
    <source>
        <dbReference type="EMBL" id="KFA89869.1"/>
    </source>
</evidence>
<dbReference type="Gene3D" id="3.10.580.10">
    <property type="entry name" value="CBS-domain"/>
    <property type="match status" value="1"/>
</dbReference>
<protein>
    <recommendedName>
        <fullName evidence="1">CBS domain-containing protein</fullName>
    </recommendedName>
</protein>
<proteinExistence type="predicted"/>
<evidence type="ECO:0000259" key="1">
    <source>
        <dbReference type="Pfam" id="PF00571"/>
    </source>
</evidence>
<evidence type="ECO:0000313" key="3">
    <source>
        <dbReference type="Proteomes" id="UP000028547"/>
    </source>
</evidence>
<dbReference type="InterPro" id="IPR000644">
    <property type="entry name" value="CBS_dom"/>
</dbReference>
<reference evidence="2 3" key="1">
    <citation type="submission" date="2014-07" db="EMBL/GenBank/DDBJ databases">
        <title>Draft Genome Sequence of Gephyronic Acid Producer, Cystobacter violaceus Strain Cb vi76.</title>
        <authorList>
            <person name="Stevens D.C."/>
            <person name="Young J."/>
            <person name="Carmichael R."/>
            <person name="Tan J."/>
            <person name="Taylor R.E."/>
        </authorList>
    </citation>
    <scope>NUCLEOTIDE SEQUENCE [LARGE SCALE GENOMIC DNA]</scope>
    <source>
        <strain evidence="2 3">Cb vi76</strain>
    </source>
</reference>
<dbReference type="EMBL" id="JPMI01000231">
    <property type="protein sequence ID" value="KFA89869.1"/>
    <property type="molecule type" value="Genomic_DNA"/>
</dbReference>
<accession>A0A084SN34</accession>
<dbReference type="AlphaFoldDB" id="A0A084SN34"/>
<comment type="caution">
    <text evidence="2">The sequence shown here is derived from an EMBL/GenBank/DDBJ whole genome shotgun (WGS) entry which is preliminary data.</text>
</comment>